<evidence type="ECO:0000313" key="8">
    <source>
        <dbReference type="Proteomes" id="UP001341840"/>
    </source>
</evidence>
<dbReference type="InterPro" id="IPR005630">
    <property type="entry name" value="Terpene_synthase_metal-bd"/>
</dbReference>
<evidence type="ECO:0000313" key="7">
    <source>
        <dbReference type="EMBL" id="MED6120569.1"/>
    </source>
</evidence>
<dbReference type="CDD" id="cd00684">
    <property type="entry name" value="Terpene_cyclase_plant_C1"/>
    <property type="match status" value="1"/>
</dbReference>
<dbReference type="InterPro" id="IPR001906">
    <property type="entry name" value="Terpene_synth_N"/>
</dbReference>
<evidence type="ECO:0000256" key="4">
    <source>
        <dbReference type="ARBA" id="ARBA00023239"/>
    </source>
</evidence>
<keyword evidence="2" id="KW-0479">Metal-binding</keyword>
<comment type="cofactor">
    <cofactor evidence="1">
        <name>Mg(2+)</name>
        <dbReference type="ChEBI" id="CHEBI:18420"/>
    </cofactor>
</comment>
<dbReference type="InterPro" id="IPR036965">
    <property type="entry name" value="Terpene_synth_N_sf"/>
</dbReference>
<dbReference type="Gene3D" id="1.10.600.10">
    <property type="entry name" value="Farnesyl Diphosphate Synthase"/>
    <property type="match status" value="1"/>
</dbReference>
<dbReference type="SFLD" id="SFLDG01019">
    <property type="entry name" value="Terpene_Cyclase_Like_1_C_Termi"/>
    <property type="match status" value="1"/>
</dbReference>
<keyword evidence="4" id="KW-0456">Lyase</keyword>
<dbReference type="InterPro" id="IPR008930">
    <property type="entry name" value="Terpenoid_cyclase/PrenylTrfase"/>
</dbReference>
<keyword evidence="8" id="KW-1185">Reference proteome</keyword>
<dbReference type="Gene3D" id="1.50.10.130">
    <property type="entry name" value="Terpene synthase, N-terminal domain"/>
    <property type="match status" value="1"/>
</dbReference>
<name>A0ABU6R9N2_9FABA</name>
<feature type="domain" description="Terpene synthase N-terminal" evidence="5">
    <location>
        <begin position="2"/>
        <end position="66"/>
    </location>
</feature>
<evidence type="ECO:0000259" key="6">
    <source>
        <dbReference type="Pfam" id="PF03936"/>
    </source>
</evidence>
<evidence type="ECO:0000256" key="1">
    <source>
        <dbReference type="ARBA" id="ARBA00001946"/>
    </source>
</evidence>
<dbReference type="SUPFAM" id="SSF48239">
    <property type="entry name" value="Terpenoid cyclases/Protein prenyltransferases"/>
    <property type="match status" value="1"/>
</dbReference>
<evidence type="ECO:0000256" key="2">
    <source>
        <dbReference type="ARBA" id="ARBA00022723"/>
    </source>
</evidence>
<keyword evidence="3" id="KW-0460">Magnesium</keyword>
<reference evidence="7 8" key="1">
    <citation type="journal article" date="2023" name="Plants (Basel)">
        <title>Bridging the Gap: Combining Genomics and Transcriptomics Approaches to Understand Stylosanthes scabra, an Orphan Legume from the Brazilian Caatinga.</title>
        <authorList>
            <person name="Ferreira-Neto J.R.C."/>
            <person name="da Silva M.D."/>
            <person name="Binneck E."/>
            <person name="de Melo N.F."/>
            <person name="da Silva R.H."/>
            <person name="de Melo A.L.T.M."/>
            <person name="Pandolfi V."/>
            <person name="Bustamante F.O."/>
            <person name="Brasileiro-Vidal A.C."/>
            <person name="Benko-Iseppon A.M."/>
        </authorList>
    </citation>
    <scope>NUCLEOTIDE SEQUENCE [LARGE SCALE GENOMIC DNA]</scope>
    <source>
        <tissue evidence="7">Leaves</tissue>
    </source>
</reference>
<organism evidence="7 8">
    <name type="scientific">Stylosanthes scabra</name>
    <dbReference type="NCBI Taxonomy" id="79078"/>
    <lineage>
        <taxon>Eukaryota</taxon>
        <taxon>Viridiplantae</taxon>
        <taxon>Streptophyta</taxon>
        <taxon>Embryophyta</taxon>
        <taxon>Tracheophyta</taxon>
        <taxon>Spermatophyta</taxon>
        <taxon>Magnoliopsida</taxon>
        <taxon>eudicotyledons</taxon>
        <taxon>Gunneridae</taxon>
        <taxon>Pentapetalae</taxon>
        <taxon>rosids</taxon>
        <taxon>fabids</taxon>
        <taxon>Fabales</taxon>
        <taxon>Fabaceae</taxon>
        <taxon>Papilionoideae</taxon>
        <taxon>50 kb inversion clade</taxon>
        <taxon>dalbergioids sensu lato</taxon>
        <taxon>Dalbergieae</taxon>
        <taxon>Pterocarpus clade</taxon>
        <taxon>Stylosanthes</taxon>
    </lineage>
</organism>
<evidence type="ECO:0008006" key="9">
    <source>
        <dbReference type="Google" id="ProtNLM"/>
    </source>
</evidence>
<dbReference type="InterPro" id="IPR008949">
    <property type="entry name" value="Isoprenoid_synthase_dom_sf"/>
</dbReference>
<dbReference type="PANTHER" id="PTHR31225">
    <property type="entry name" value="OS04G0344100 PROTEIN-RELATED"/>
    <property type="match status" value="1"/>
</dbReference>
<proteinExistence type="predicted"/>
<dbReference type="Pfam" id="PF03936">
    <property type="entry name" value="Terpene_synth_C"/>
    <property type="match status" value="1"/>
</dbReference>
<dbReference type="Proteomes" id="UP001341840">
    <property type="component" value="Unassembled WGS sequence"/>
</dbReference>
<comment type="caution">
    <text evidence="7">The sequence shown here is derived from an EMBL/GenBank/DDBJ whole genome shotgun (WGS) entry which is preliminary data.</text>
</comment>
<dbReference type="SUPFAM" id="SSF48576">
    <property type="entry name" value="Terpenoid synthases"/>
    <property type="match status" value="1"/>
</dbReference>
<gene>
    <name evidence="7" type="ORF">PIB30_022086</name>
</gene>
<dbReference type="InterPro" id="IPR044814">
    <property type="entry name" value="Terpene_cyclase_plant_C1"/>
</dbReference>
<dbReference type="SFLD" id="SFLDS00005">
    <property type="entry name" value="Isoprenoid_Synthase_Type_I"/>
    <property type="match status" value="1"/>
</dbReference>
<evidence type="ECO:0000259" key="5">
    <source>
        <dbReference type="Pfam" id="PF01397"/>
    </source>
</evidence>
<sequence length="419" mass="49489">MDVNGNFSEKLVTDVERLVELYEASHLRIHGEEILDEAYEFTSNELKSIATKLSPSFLEEQVKYSLSQPYQQGLPRLEARRFISIYEQHPNHNQTILTLAKLDFNFLQKLHRREVGNICKWWKELDVSTKLPYARDRVVECYNWILAIYFEPQYCQARNILTKQIALLSIIDDTYDAYGTIDELTLFTQAFKRWDINCLDDIPEYMKLIYVHVFKFFEEEERELAKHGNAHCIKYFIKEFQRTLQGYMTEAEWLNNNYKPTIAEYIETSLTSTAYRLLIAVSYIGMGDMATEDIFKWVMSGPKCVRAASMICRNMDDIVSTEFEQKREHVLPLYDCYMREYNISKAEAFRELQKNVRDAWKDINEECLKPTKVPMPFIMRALNISRFVDVMYKDEDCYTHAEGKMKKCIETLLVNPVSI</sequence>
<dbReference type="EMBL" id="JASCZI010030282">
    <property type="protein sequence ID" value="MED6120569.1"/>
    <property type="molecule type" value="Genomic_DNA"/>
</dbReference>
<dbReference type="InterPro" id="IPR050148">
    <property type="entry name" value="Terpene_synthase-like"/>
</dbReference>
<evidence type="ECO:0000256" key="3">
    <source>
        <dbReference type="ARBA" id="ARBA00022842"/>
    </source>
</evidence>
<accession>A0ABU6R9N2</accession>
<dbReference type="Pfam" id="PF01397">
    <property type="entry name" value="Terpene_synth"/>
    <property type="match status" value="1"/>
</dbReference>
<feature type="domain" description="Terpene synthase metal-binding" evidence="6">
    <location>
        <begin position="123"/>
        <end position="362"/>
    </location>
</feature>
<dbReference type="InterPro" id="IPR034741">
    <property type="entry name" value="Terpene_cyclase-like_1_C"/>
</dbReference>
<protein>
    <recommendedName>
        <fullName evidence="9">(+)-delta-cadinene synthase</fullName>
    </recommendedName>
</protein>
<dbReference type="PANTHER" id="PTHR31225:SF221">
    <property type="entry name" value="(-)-GERMACRENE D SYNTHASE"/>
    <property type="match status" value="1"/>
</dbReference>